<dbReference type="EMBL" id="JAVDBT010000003">
    <property type="protein sequence ID" value="MDQ2065484.1"/>
    <property type="molecule type" value="Genomic_DNA"/>
</dbReference>
<dbReference type="InterPro" id="IPR027275">
    <property type="entry name" value="PRC-brl_dom"/>
</dbReference>
<evidence type="ECO:0000256" key="1">
    <source>
        <dbReference type="SAM" id="MobiDB-lite"/>
    </source>
</evidence>
<gene>
    <name evidence="4" type="ORF">Q9295_03795</name>
</gene>
<protein>
    <submittedName>
        <fullName evidence="4">PRC-barrel domain-containing protein</fullName>
    </submittedName>
</protein>
<feature type="chain" id="PRO_5045566653" evidence="2">
    <location>
        <begin position="24"/>
        <end position="164"/>
    </location>
</feature>
<sequence>MRKYTVSAIALTGVMALGLPAFAQEATPAPAAPAVEATEAPVTTEAPATTAPAATAGDPAVTIVAPEGYSMADFATVTADQLKGVNLYDAEGNDVAEIADVVIGADNKVTGIITDVGGFLGMGEHRVSLNPDQVHIYKNTDGDMRAYVPMTKDALKALPAYVAP</sequence>
<name>A0ABU0VUR8_9RHOB</name>
<dbReference type="InterPro" id="IPR011033">
    <property type="entry name" value="PRC_barrel-like_sf"/>
</dbReference>
<feature type="domain" description="PRC-barrel" evidence="3">
    <location>
        <begin position="78"/>
        <end position="142"/>
    </location>
</feature>
<accession>A0ABU0VUR8</accession>
<reference evidence="4 5" key="1">
    <citation type="submission" date="2023-08" db="EMBL/GenBank/DDBJ databases">
        <title>Characterization of two Paracoccaceae strains isolated from Phycosphere and proposal of Xinfangfangia lacusdiani sp. nov.</title>
        <authorList>
            <person name="Deng Y."/>
            <person name="Zhang Y.Q."/>
        </authorList>
    </citation>
    <scope>NUCLEOTIDE SEQUENCE [LARGE SCALE GENOMIC DNA]</scope>
    <source>
        <strain evidence="4 5">CPCC 101601</strain>
    </source>
</reference>
<evidence type="ECO:0000313" key="4">
    <source>
        <dbReference type="EMBL" id="MDQ2065484.1"/>
    </source>
</evidence>
<keyword evidence="2" id="KW-0732">Signal</keyword>
<proteinExistence type="predicted"/>
<organism evidence="4 5">
    <name type="scientific">Pseudogemmobacter lacusdianii</name>
    <dbReference type="NCBI Taxonomy" id="3069608"/>
    <lineage>
        <taxon>Bacteria</taxon>
        <taxon>Pseudomonadati</taxon>
        <taxon>Pseudomonadota</taxon>
        <taxon>Alphaproteobacteria</taxon>
        <taxon>Rhodobacterales</taxon>
        <taxon>Paracoccaceae</taxon>
        <taxon>Pseudogemmobacter</taxon>
    </lineage>
</organism>
<evidence type="ECO:0000256" key="2">
    <source>
        <dbReference type="SAM" id="SignalP"/>
    </source>
</evidence>
<evidence type="ECO:0000313" key="5">
    <source>
        <dbReference type="Proteomes" id="UP001239680"/>
    </source>
</evidence>
<dbReference type="Gene3D" id="2.30.30.240">
    <property type="entry name" value="PRC-barrel domain"/>
    <property type="match status" value="1"/>
</dbReference>
<keyword evidence="5" id="KW-1185">Reference proteome</keyword>
<evidence type="ECO:0000259" key="3">
    <source>
        <dbReference type="Pfam" id="PF05239"/>
    </source>
</evidence>
<dbReference type="Pfam" id="PF05239">
    <property type="entry name" value="PRC"/>
    <property type="match status" value="1"/>
</dbReference>
<comment type="caution">
    <text evidence="4">The sequence shown here is derived from an EMBL/GenBank/DDBJ whole genome shotgun (WGS) entry which is preliminary data.</text>
</comment>
<dbReference type="Proteomes" id="UP001239680">
    <property type="component" value="Unassembled WGS sequence"/>
</dbReference>
<feature type="signal peptide" evidence="2">
    <location>
        <begin position="1"/>
        <end position="23"/>
    </location>
</feature>
<dbReference type="RefSeq" id="WP_306679172.1">
    <property type="nucleotide sequence ID" value="NZ_JAVDBT010000003.1"/>
</dbReference>
<dbReference type="SUPFAM" id="SSF50346">
    <property type="entry name" value="PRC-barrel domain"/>
    <property type="match status" value="1"/>
</dbReference>
<feature type="region of interest" description="Disordered" evidence="1">
    <location>
        <begin position="30"/>
        <end position="54"/>
    </location>
</feature>